<proteinExistence type="predicted"/>
<organism evidence="1">
    <name type="scientific">marine sediment metagenome</name>
    <dbReference type="NCBI Taxonomy" id="412755"/>
    <lineage>
        <taxon>unclassified sequences</taxon>
        <taxon>metagenomes</taxon>
        <taxon>ecological metagenomes</taxon>
    </lineage>
</organism>
<gene>
    <name evidence="1" type="ORF">LCGC14_2854060</name>
</gene>
<name>A0A0F9AYJ3_9ZZZZ</name>
<protein>
    <submittedName>
        <fullName evidence="1">Uncharacterized protein</fullName>
    </submittedName>
</protein>
<reference evidence="1" key="1">
    <citation type="journal article" date="2015" name="Nature">
        <title>Complex archaea that bridge the gap between prokaryotes and eukaryotes.</title>
        <authorList>
            <person name="Spang A."/>
            <person name="Saw J.H."/>
            <person name="Jorgensen S.L."/>
            <person name="Zaremba-Niedzwiedzka K."/>
            <person name="Martijn J."/>
            <person name="Lind A.E."/>
            <person name="van Eijk R."/>
            <person name="Schleper C."/>
            <person name="Guy L."/>
            <person name="Ettema T.J."/>
        </authorList>
    </citation>
    <scope>NUCLEOTIDE SEQUENCE</scope>
</reference>
<dbReference type="EMBL" id="LAZR01054976">
    <property type="protein sequence ID" value="KKK77396.1"/>
    <property type="molecule type" value="Genomic_DNA"/>
</dbReference>
<accession>A0A0F9AYJ3</accession>
<dbReference type="AlphaFoldDB" id="A0A0F9AYJ3"/>
<evidence type="ECO:0000313" key="1">
    <source>
        <dbReference type="EMBL" id="KKK77396.1"/>
    </source>
</evidence>
<comment type="caution">
    <text evidence="1">The sequence shown here is derived from an EMBL/GenBank/DDBJ whole genome shotgun (WGS) entry which is preliminary data.</text>
</comment>
<sequence>MKYFEVNDTDGDPYLDLVREWPQKLTKERALQLSIRKWEFIVDAGAKFPDDGGLTCALCELYAEIPNCMGCPVAEFVEQPGCIGTPYGNYMRGYTLEAATKELAFLKEVYLAKYGEEYP</sequence>